<sequence length="375" mass="39941">MPEPSGPRHAELVAELRLVRERGLLRVGQAPLPALTAATLAVGLPAGEGLLPSSITTLLERVLAGLGEGTLADATAYTLGIAPGTRDWPAQDRRRRAAEVYGVSVERFRKQHERVLLNHVAEKVLQLCQEAGGVPAVRDVPAVGTARRVAVPTRRGELVITLHRAPVETLRDIDIVVSSENVYLEMAKTFKSSLSATLRNVAARRNDLGEVVDDVLQRELREWLRAHGREGMAVAPGTVVPTSPGELARQGVRRVYHAATAIPRPHTDGYAVEPAGVLRAVHGVFALARAERDLYEPRLGSLCLPLFGAGRGGLAPETSFAYLWPALELEMGEPDGWEVHLITRGERGATAAVAALGGLGAPPPDGRQSSGGISG</sequence>
<dbReference type="SUPFAM" id="SSF52949">
    <property type="entry name" value="Macro domain-like"/>
    <property type="match status" value="1"/>
</dbReference>
<organism evidence="1 2">
    <name type="scientific">Sphaerisporangium corydalis</name>
    <dbReference type="NCBI Taxonomy" id="1441875"/>
    <lineage>
        <taxon>Bacteria</taxon>
        <taxon>Bacillati</taxon>
        <taxon>Actinomycetota</taxon>
        <taxon>Actinomycetes</taxon>
        <taxon>Streptosporangiales</taxon>
        <taxon>Streptosporangiaceae</taxon>
        <taxon>Sphaerisporangium</taxon>
    </lineage>
</organism>
<proteinExistence type="predicted"/>
<evidence type="ECO:0000313" key="2">
    <source>
        <dbReference type="Proteomes" id="UP001595891"/>
    </source>
</evidence>
<dbReference type="Gene3D" id="3.40.220.10">
    <property type="entry name" value="Leucine Aminopeptidase, subunit E, domain 1"/>
    <property type="match status" value="1"/>
</dbReference>
<keyword evidence="2" id="KW-1185">Reference proteome</keyword>
<evidence type="ECO:0008006" key="3">
    <source>
        <dbReference type="Google" id="ProtNLM"/>
    </source>
</evidence>
<dbReference type="RefSeq" id="WP_262845090.1">
    <property type="nucleotide sequence ID" value="NZ_JANZYP010000036.1"/>
</dbReference>
<gene>
    <name evidence="1" type="ORF">ACFO8L_21080</name>
</gene>
<dbReference type="InterPro" id="IPR043472">
    <property type="entry name" value="Macro_dom-like"/>
</dbReference>
<dbReference type="EMBL" id="JBHSFN010000012">
    <property type="protein sequence ID" value="MFC4588597.1"/>
    <property type="molecule type" value="Genomic_DNA"/>
</dbReference>
<reference evidence="2" key="1">
    <citation type="journal article" date="2019" name="Int. J. Syst. Evol. Microbiol.">
        <title>The Global Catalogue of Microorganisms (GCM) 10K type strain sequencing project: providing services to taxonomists for standard genome sequencing and annotation.</title>
        <authorList>
            <consortium name="The Broad Institute Genomics Platform"/>
            <consortium name="The Broad Institute Genome Sequencing Center for Infectious Disease"/>
            <person name="Wu L."/>
            <person name="Ma J."/>
        </authorList>
    </citation>
    <scope>NUCLEOTIDE SEQUENCE [LARGE SCALE GENOMIC DNA]</scope>
    <source>
        <strain evidence="2">CCUG 49560</strain>
    </source>
</reference>
<dbReference type="Proteomes" id="UP001595891">
    <property type="component" value="Unassembled WGS sequence"/>
</dbReference>
<evidence type="ECO:0000313" key="1">
    <source>
        <dbReference type="EMBL" id="MFC4588597.1"/>
    </source>
</evidence>
<name>A0ABV9EGP8_9ACTN</name>
<protein>
    <recommendedName>
        <fullName evidence="3">Macro domain-containing protein</fullName>
    </recommendedName>
</protein>
<accession>A0ABV9EGP8</accession>
<comment type="caution">
    <text evidence="1">The sequence shown here is derived from an EMBL/GenBank/DDBJ whole genome shotgun (WGS) entry which is preliminary data.</text>
</comment>